<dbReference type="EC" id="4.1.2.48" evidence="5"/>
<dbReference type="Proteomes" id="UP000036771">
    <property type="component" value="Unassembled WGS sequence"/>
</dbReference>
<comment type="function">
    <text evidence="5">Catalyzes the cleavage of L-allo-threonine and L-threonine to glycine and acetaldehyde.</text>
</comment>
<keyword evidence="4 5" id="KW-0663">Pyridoxal phosphate</keyword>
<keyword evidence="5" id="KW-0456">Lyase</keyword>
<reference evidence="7 8" key="1">
    <citation type="submission" date="2015-03" db="EMBL/GenBank/DDBJ databases">
        <title>Caedibacter varicaedens, whole genome shotgun sequence.</title>
        <authorList>
            <person name="Suzuki H."/>
            <person name="Dapper A.L."/>
            <person name="Gibson A.K."/>
            <person name="Jackson C."/>
            <person name="Lee H."/>
            <person name="Pejaver V.R."/>
            <person name="Doak T."/>
            <person name="Lynch M."/>
        </authorList>
    </citation>
    <scope>NUCLEOTIDE SEQUENCE [LARGE SCALE GENOMIC DNA]</scope>
</reference>
<organism evidence="7 8">
    <name type="scientific">Caedimonas varicaedens</name>
    <dbReference type="NCBI Taxonomy" id="1629334"/>
    <lineage>
        <taxon>Bacteria</taxon>
        <taxon>Pseudomonadati</taxon>
        <taxon>Pseudomonadota</taxon>
        <taxon>Alphaproteobacteria</taxon>
        <taxon>Holosporales</taxon>
        <taxon>Caedimonadaceae</taxon>
        <taxon>Caedimonas</taxon>
    </lineage>
</organism>
<comment type="catalytic activity">
    <reaction evidence="5">
        <text>L-threonine = acetaldehyde + glycine</text>
        <dbReference type="Rhea" id="RHEA:19625"/>
        <dbReference type="ChEBI" id="CHEBI:15343"/>
        <dbReference type="ChEBI" id="CHEBI:57305"/>
        <dbReference type="ChEBI" id="CHEBI:57926"/>
        <dbReference type="EC" id="4.1.2.48"/>
    </reaction>
</comment>
<dbReference type="Pfam" id="PF01212">
    <property type="entry name" value="Beta_elim_lyase"/>
    <property type="match status" value="1"/>
</dbReference>
<dbReference type="EMBL" id="BBVC01000014">
    <property type="protein sequence ID" value="GAO97674.1"/>
    <property type="molecule type" value="Genomic_DNA"/>
</dbReference>
<evidence type="ECO:0000313" key="8">
    <source>
        <dbReference type="Proteomes" id="UP000036771"/>
    </source>
</evidence>
<evidence type="ECO:0000256" key="3">
    <source>
        <dbReference type="ARBA" id="ARBA00011881"/>
    </source>
</evidence>
<dbReference type="InterPro" id="IPR015421">
    <property type="entry name" value="PyrdxlP-dep_Trfase_major"/>
</dbReference>
<comment type="subunit">
    <text evidence="3">Homotetramer.</text>
</comment>
<dbReference type="InterPro" id="IPR001597">
    <property type="entry name" value="ArAA_b-elim_lyase/Thr_aldolase"/>
</dbReference>
<dbReference type="InterPro" id="IPR015424">
    <property type="entry name" value="PyrdxlP-dep_Trfase"/>
</dbReference>
<dbReference type="Gene3D" id="3.40.640.10">
    <property type="entry name" value="Type I PLP-dependent aspartate aminotransferase-like (Major domain)"/>
    <property type="match status" value="1"/>
</dbReference>
<dbReference type="PANTHER" id="PTHR48097:SF5">
    <property type="entry name" value="LOW SPECIFICITY L-THREONINE ALDOLASE"/>
    <property type="match status" value="1"/>
</dbReference>
<dbReference type="PIRSF" id="PIRSF038940">
    <property type="entry name" value="Low_specificity_LTA"/>
    <property type="match status" value="1"/>
</dbReference>
<evidence type="ECO:0000256" key="1">
    <source>
        <dbReference type="ARBA" id="ARBA00001933"/>
    </source>
</evidence>
<dbReference type="SUPFAM" id="SSF53383">
    <property type="entry name" value="PLP-dependent transferases"/>
    <property type="match status" value="1"/>
</dbReference>
<name>A0A0K8MCQ5_9PROT</name>
<evidence type="ECO:0000259" key="6">
    <source>
        <dbReference type="Pfam" id="PF01212"/>
    </source>
</evidence>
<evidence type="ECO:0000256" key="2">
    <source>
        <dbReference type="ARBA" id="ARBA00006966"/>
    </source>
</evidence>
<accession>A0A0K8MCQ5</accession>
<comment type="caution">
    <text evidence="7">The sequence shown here is derived from an EMBL/GenBank/DDBJ whole genome shotgun (WGS) entry which is preliminary data.</text>
</comment>
<dbReference type="InterPro" id="IPR015422">
    <property type="entry name" value="PyrdxlP-dep_Trfase_small"/>
</dbReference>
<dbReference type="OrthoDB" id="9774495at2"/>
<sequence>MTFLASDNTAGISSEIIKALELANSGYAKAYGADEYTERLTTRFREVFESNDLIVFPVFNGSAANSLALTSLIKPFESVIAHTHSHIERDECGMTEFFTGGKILGVSGEQGRINLQEAESIIQLAQHGGIHHSRPKAISITQPTEEGAIYKIEEIKSLSALAKSYSLYLHMDGARVANAIASLDCKPSEMTWKAGVDVLSFGGTKNGAMLAEAVIFFNPDLAKDFGYMRKRAGQLASKQRFISAQLLALLEHDLWIKNAQHANLMAQKLAQGLRKASEIKILFPVEANSIFVEIPRDMADSLLAKGHYFYSWPLLGRNIYRLVTSFNTLPEDIDCFIDSCT</sequence>
<dbReference type="GO" id="GO:0008732">
    <property type="term" value="F:L-allo-threonine aldolase activity"/>
    <property type="evidence" value="ECO:0007669"/>
    <property type="project" value="RHEA"/>
</dbReference>
<feature type="domain" description="Aromatic amino acid beta-eliminating lyase/threonine aldolase" evidence="6">
    <location>
        <begin position="4"/>
        <end position="293"/>
    </location>
</feature>
<dbReference type="PANTHER" id="PTHR48097">
    <property type="entry name" value="L-THREONINE ALDOLASE-RELATED"/>
    <property type="match status" value="1"/>
</dbReference>
<dbReference type="InterPro" id="IPR026273">
    <property type="entry name" value="Low_specificity_L-TA_bact"/>
</dbReference>
<dbReference type="CDD" id="cd06502">
    <property type="entry name" value="TA_like"/>
    <property type="match status" value="1"/>
</dbReference>
<proteinExistence type="inferred from homology"/>
<keyword evidence="8" id="KW-1185">Reference proteome</keyword>
<comment type="similarity">
    <text evidence="2 5">Belongs to the threonine aldolase family.</text>
</comment>
<dbReference type="GO" id="GO:0006567">
    <property type="term" value="P:L-threonine catabolic process"/>
    <property type="evidence" value="ECO:0007669"/>
    <property type="project" value="UniProtKB-UniRule"/>
</dbReference>
<evidence type="ECO:0000256" key="4">
    <source>
        <dbReference type="ARBA" id="ARBA00022898"/>
    </source>
</evidence>
<dbReference type="STRING" id="1629334.Cva_00310"/>
<comment type="cofactor">
    <cofactor evidence="1 5">
        <name>pyridoxal 5'-phosphate</name>
        <dbReference type="ChEBI" id="CHEBI:597326"/>
    </cofactor>
</comment>
<evidence type="ECO:0000256" key="5">
    <source>
        <dbReference type="PIRNR" id="PIRNR038940"/>
    </source>
</evidence>
<dbReference type="AlphaFoldDB" id="A0A0K8MCQ5"/>
<evidence type="ECO:0000313" key="7">
    <source>
        <dbReference type="EMBL" id="GAO97674.1"/>
    </source>
</evidence>
<gene>
    <name evidence="7" type="primary">ltaE</name>
    <name evidence="7" type="ORF">Cva_00310</name>
</gene>
<protein>
    <recommendedName>
        <fullName evidence="5">L-threonine aldolase</fullName>
        <ecNumber evidence="5">4.1.2.48</ecNumber>
    </recommendedName>
</protein>
<dbReference type="Gene3D" id="3.90.1150.10">
    <property type="entry name" value="Aspartate Aminotransferase, domain 1"/>
    <property type="match status" value="1"/>
</dbReference>
<comment type="catalytic activity">
    <reaction evidence="5">
        <text>L-allo-threonine = acetaldehyde + glycine</text>
        <dbReference type="Rhea" id="RHEA:26209"/>
        <dbReference type="ChEBI" id="CHEBI:15343"/>
        <dbReference type="ChEBI" id="CHEBI:57305"/>
        <dbReference type="ChEBI" id="CHEBI:58585"/>
        <dbReference type="EC" id="4.1.2.48"/>
    </reaction>
</comment>